<dbReference type="Pfam" id="PF05678">
    <property type="entry name" value="VQ"/>
    <property type="match status" value="1"/>
</dbReference>
<organism evidence="3">
    <name type="scientific">Ananas comosus var. bracteatus</name>
    <name type="common">red pineapple</name>
    <dbReference type="NCBI Taxonomy" id="296719"/>
    <lineage>
        <taxon>Eukaryota</taxon>
        <taxon>Viridiplantae</taxon>
        <taxon>Streptophyta</taxon>
        <taxon>Embryophyta</taxon>
        <taxon>Tracheophyta</taxon>
        <taxon>Spermatophyta</taxon>
        <taxon>Magnoliopsida</taxon>
        <taxon>Liliopsida</taxon>
        <taxon>Poales</taxon>
        <taxon>Bromeliaceae</taxon>
        <taxon>Bromelioideae</taxon>
        <taxon>Ananas</taxon>
    </lineage>
</organism>
<feature type="compositionally biased region" description="Pro residues" evidence="1">
    <location>
        <begin position="52"/>
        <end position="62"/>
    </location>
</feature>
<feature type="compositionally biased region" description="Basic residues" evidence="1">
    <location>
        <begin position="80"/>
        <end position="90"/>
    </location>
</feature>
<accession>A0A6V7PEA8</accession>
<dbReference type="GO" id="GO:0005516">
    <property type="term" value="F:calmodulin binding"/>
    <property type="evidence" value="ECO:0007669"/>
    <property type="project" value="TreeGrafter"/>
</dbReference>
<feature type="domain" description="VQ" evidence="2">
    <location>
        <begin position="92"/>
        <end position="114"/>
    </location>
</feature>
<proteinExistence type="predicted"/>
<feature type="compositionally biased region" description="Low complexity" evidence="1">
    <location>
        <begin position="63"/>
        <end position="79"/>
    </location>
</feature>
<feature type="compositionally biased region" description="Low complexity" evidence="1">
    <location>
        <begin position="33"/>
        <end position="51"/>
    </location>
</feature>
<dbReference type="AlphaFoldDB" id="A0A6V7PEA8"/>
<reference evidence="3" key="1">
    <citation type="submission" date="2020-07" db="EMBL/GenBank/DDBJ databases">
        <authorList>
            <person name="Lin J."/>
        </authorList>
    </citation>
    <scope>NUCLEOTIDE SEQUENCE</scope>
</reference>
<protein>
    <recommendedName>
        <fullName evidence="2">VQ domain-containing protein</fullName>
    </recommendedName>
</protein>
<evidence type="ECO:0000259" key="2">
    <source>
        <dbReference type="Pfam" id="PF05678"/>
    </source>
</evidence>
<dbReference type="EMBL" id="LR862147">
    <property type="protein sequence ID" value="CAD1829014.1"/>
    <property type="molecule type" value="Genomic_DNA"/>
</dbReference>
<dbReference type="PANTHER" id="PTHR33179">
    <property type="entry name" value="VQ MOTIF-CONTAINING PROTEIN"/>
    <property type="match status" value="1"/>
</dbReference>
<sequence length="206" mass="21754">MAANNYDPSLDSYNYWGYDSFENVALTRALQMSLSDATTSPSPSSSADSLPRLPPTQPPGPLTRPGRTAAAAPVPGPTGRVRKPKPRLGKKSATTYITADQENFREMVQRVTGIEPGSSRAGPAGRPEPSRVLARKVGAAAGQGWSLPTLDTSAFWLDRLRGAEPAGVAPGSAGPGPVQVQVQVQVPAFEFEPLPSFPTLESWGVM</sequence>
<name>A0A6V7PEA8_ANACO</name>
<dbReference type="InterPro" id="IPR008889">
    <property type="entry name" value="VQ"/>
</dbReference>
<dbReference type="InterPro" id="IPR039609">
    <property type="entry name" value="VQ_15/22"/>
</dbReference>
<dbReference type="GO" id="GO:0005634">
    <property type="term" value="C:nucleus"/>
    <property type="evidence" value="ECO:0007669"/>
    <property type="project" value="TreeGrafter"/>
</dbReference>
<feature type="region of interest" description="Disordered" evidence="1">
    <location>
        <begin position="33"/>
        <end position="94"/>
    </location>
</feature>
<evidence type="ECO:0000256" key="1">
    <source>
        <dbReference type="SAM" id="MobiDB-lite"/>
    </source>
</evidence>
<dbReference type="PANTHER" id="PTHR33179:SF9">
    <property type="entry name" value="OS01G0278000 PROTEIN"/>
    <property type="match status" value="1"/>
</dbReference>
<evidence type="ECO:0000313" key="3">
    <source>
        <dbReference type="EMBL" id="CAD1829014.1"/>
    </source>
</evidence>
<dbReference type="GO" id="GO:0006970">
    <property type="term" value="P:response to osmotic stress"/>
    <property type="evidence" value="ECO:0007669"/>
    <property type="project" value="TreeGrafter"/>
</dbReference>
<gene>
    <name evidence="3" type="ORF">CB5_LOCUS12225</name>
</gene>